<protein>
    <submittedName>
        <fullName evidence="1">Uncharacterized protein</fullName>
    </submittedName>
</protein>
<comment type="caution">
    <text evidence="1">The sequence shown here is derived from an EMBL/GenBank/DDBJ whole genome shotgun (WGS) entry which is preliminary data.</text>
</comment>
<reference evidence="1" key="1">
    <citation type="submission" date="2022-10" db="EMBL/GenBank/DDBJ databases">
        <title>Genome Sequence of Xylaria curta.</title>
        <authorList>
            <person name="Buettner E."/>
        </authorList>
    </citation>
    <scope>NUCLEOTIDE SEQUENCE</scope>
    <source>
        <strain evidence="1">Babe10</strain>
    </source>
</reference>
<keyword evidence="2" id="KW-1185">Reference proteome</keyword>
<name>A0ACC1NQW2_9PEZI</name>
<proteinExistence type="predicted"/>
<evidence type="ECO:0000313" key="1">
    <source>
        <dbReference type="EMBL" id="KAJ2981188.1"/>
    </source>
</evidence>
<organism evidence="1 2">
    <name type="scientific">Xylaria curta</name>
    <dbReference type="NCBI Taxonomy" id="42375"/>
    <lineage>
        <taxon>Eukaryota</taxon>
        <taxon>Fungi</taxon>
        <taxon>Dikarya</taxon>
        <taxon>Ascomycota</taxon>
        <taxon>Pezizomycotina</taxon>
        <taxon>Sordariomycetes</taxon>
        <taxon>Xylariomycetidae</taxon>
        <taxon>Xylariales</taxon>
        <taxon>Xylariaceae</taxon>
        <taxon>Xylaria</taxon>
    </lineage>
</organism>
<dbReference type="EMBL" id="JAPDGR010001592">
    <property type="protein sequence ID" value="KAJ2981188.1"/>
    <property type="molecule type" value="Genomic_DNA"/>
</dbReference>
<accession>A0ACC1NQW2</accession>
<sequence>MRLLNAQTLKFEEYSDTKAPPYAILSHTWQAEEVSLQDFYRPDAATTAGYQKIKRFCQLAITSGLTYVWVDTCCIDKTSSAELSEAINSMFRWYEKSAICFAYLADVSAETESLSPLLTNSCWFTRGWTLQELLAPRVVLFIGSNWKVFGNRDSLAYQISAITGIGNRYLTTRAAEAHYRTSDEPYYDDYGGHLERLSHIREATVAEKLSWAATRQTTREEDVAYCLLGLCAVNMPLLYGEGPAAFLRLQEAIIRQKFDPTLLAWNVVINDSRGRRVLRPENPVASSKWRSVGKALFGLESPWSHRNGDEFRSLNFLCPGILAPSPICFSGCDQYVNLQATLDWDLTSRGLSISLPTSKNTNPCMLLPCHKRDDPWSLVAIPLIGFNDEFFDRAAAPVEFIDRQKWQIWLPRRLLLSTYAPMWNRIRQSNLETIRIYVDAKLQCLDLVASREVYRLSDGMGSQETDKTYTVDVEATVIPSSQLRVLLPESMHVRFNHSVRSAGQATGLAPVDWDNWERVEMPKNINEPEPLLVTIRQVTSTQAPEYLLRIIPGEYVEFAQGERGVFREDFLAL</sequence>
<dbReference type="Proteomes" id="UP001143856">
    <property type="component" value="Unassembled WGS sequence"/>
</dbReference>
<gene>
    <name evidence="1" type="ORF">NUW58_g6747</name>
</gene>
<evidence type="ECO:0000313" key="2">
    <source>
        <dbReference type="Proteomes" id="UP001143856"/>
    </source>
</evidence>